<dbReference type="AlphaFoldDB" id="A0A0P8WSC0"/>
<dbReference type="RefSeq" id="WP_054873833.1">
    <property type="nucleotide sequence ID" value="NZ_LKET01000021.1"/>
</dbReference>
<accession>A0A0P8WSC0</accession>
<dbReference type="STRING" id="36849.OXPF_07170"/>
<dbReference type="PATRIC" id="fig|36849.3.peg.768"/>
<gene>
    <name evidence="1" type="ORF">OXPF_07170</name>
</gene>
<proteinExistence type="predicted"/>
<organism evidence="1 2">
    <name type="scientific">Oxobacter pfennigii</name>
    <dbReference type="NCBI Taxonomy" id="36849"/>
    <lineage>
        <taxon>Bacteria</taxon>
        <taxon>Bacillati</taxon>
        <taxon>Bacillota</taxon>
        <taxon>Clostridia</taxon>
        <taxon>Eubacteriales</taxon>
        <taxon>Clostridiaceae</taxon>
        <taxon>Oxobacter</taxon>
    </lineage>
</organism>
<reference evidence="1 2" key="1">
    <citation type="submission" date="2015-09" db="EMBL/GenBank/DDBJ databases">
        <title>Genome sequence of Oxobacter pfennigii DSM 3222.</title>
        <authorList>
            <person name="Poehlein A."/>
            <person name="Bengelsdorf F.R."/>
            <person name="Schiel-Bengelsdorf B."/>
            <person name="Duerre P."/>
            <person name="Daniel R."/>
        </authorList>
    </citation>
    <scope>NUCLEOTIDE SEQUENCE [LARGE SCALE GENOMIC DNA]</scope>
    <source>
        <strain evidence="1 2">DSM 3222</strain>
    </source>
</reference>
<name>A0A0P8WSC0_9CLOT</name>
<dbReference type="Gene3D" id="1.10.3210.10">
    <property type="entry name" value="Hypothetical protein af1432"/>
    <property type="match status" value="1"/>
</dbReference>
<dbReference type="Proteomes" id="UP000050326">
    <property type="component" value="Unassembled WGS sequence"/>
</dbReference>
<dbReference type="SUPFAM" id="SSF109604">
    <property type="entry name" value="HD-domain/PDEase-like"/>
    <property type="match status" value="1"/>
</dbReference>
<evidence type="ECO:0000313" key="1">
    <source>
        <dbReference type="EMBL" id="KPU45484.1"/>
    </source>
</evidence>
<protein>
    <recommendedName>
        <fullName evidence="3">HD domain protein</fullName>
    </recommendedName>
</protein>
<evidence type="ECO:0008006" key="3">
    <source>
        <dbReference type="Google" id="ProtNLM"/>
    </source>
</evidence>
<sequence>MIEWISSKLNLKANFSFKSEHKECIRDIVQHEMVGMMKNFIQHGETNCLEHSFYVSYISYLVCKNIGLDYRSAARGGLLHDFFLYDWHEEKPYRGLHGLIHPNIALQNANKYFDLNDREKDIILKHMWPLTIRLPKYKETFVVLMADKYCAFMETISLSRCKYVYELRKEF</sequence>
<comment type="caution">
    <text evidence="1">The sequence shown here is derived from an EMBL/GenBank/DDBJ whole genome shotgun (WGS) entry which is preliminary data.</text>
</comment>
<dbReference type="EMBL" id="LKET01000021">
    <property type="protein sequence ID" value="KPU45484.1"/>
    <property type="molecule type" value="Genomic_DNA"/>
</dbReference>
<keyword evidence="2" id="KW-1185">Reference proteome</keyword>
<evidence type="ECO:0000313" key="2">
    <source>
        <dbReference type="Proteomes" id="UP000050326"/>
    </source>
</evidence>
<dbReference type="OrthoDB" id="360187at2"/>